<name>A0AA38L1G7_TAXCH</name>
<protein>
    <submittedName>
        <fullName evidence="1">Uncharacterized protein</fullName>
    </submittedName>
</protein>
<sequence length="113" mass="13305">HPSIEEEIRLSWKVVKGKPMFKLVEKLKNVKARLKVWNKETFGNIFAHKTEISEVLKKLEDDIYFWDIIHKDVEESIQDFFSYGKLLKEVNSTFITLVPKVSGPKKVTNFRPI</sequence>
<keyword evidence="2" id="KW-1185">Reference proteome</keyword>
<feature type="non-terminal residue" evidence="1">
    <location>
        <position position="1"/>
    </location>
</feature>
<proteinExistence type="predicted"/>
<gene>
    <name evidence="1" type="ORF">KI387_027204</name>
</gene>
<dbReference type="EMBL" id="JAHRHJ020000006">
    <property type="protein sequence ID" value="KAH9312169.1"/>
    <property type="molecule type" value="Genomic_DNA"/>
</dbReference>
<reference evidence="1 2" key="1">
    <citation type="journal article" date="2021" name="Nat. Plants">
        <title>The Taxus genome provides insights into paclitaxel biosynthesis.</title>
        <authorList>
            <person name="Xiong X."/>
            <person name="Gou J."/>
            <person name="Liao Q."/>
            <person name="Li Y."/>
            <person name="Zhou Q."/>
            <person name="Bi G."/>
            <person name="Li C."/>
            <person name="Du R."/>
            <person name="Wang X."/>
            <person name="Sun T."/>
            <person name="Guo L."/>
            <person name="Liang H."/>
            <person name="Lu P."/>
            <person name="Wu Y."/>
            <person name="Zhang Z."/>
            <person name="Ro D.K."/>
            <person name="Shang Y."/>
            <person name="Huang S."/>
            <person name="Yan J."/>
        </authorList>
    </citation>
    <scope>NUCLEOTIDE SEQUENCE [LARGE SCALE GENOMIC DNA]</scope>
    <source>
        <strain evidence="1">Ta-2019</strain>
    </source>
</reference>
<feature type="non-terminal residue" evidence="1">
    <location>
        <position position="113"/>
    </location>
</feature>
<dbReference type="AlphaFoldDB" id="A0AA38L1G7"/>
<accession>A0AA38L1G7</accession>
<organism evidence="1 2">
    <name type="scientific">Taxus chinensis</name>
    <name type="common">Chinese yew</name>
    <name type="synonym">Taxus wallichiana var. chinensis</name>
    <dbReference type="NCBI Taxonomy" id="29808"/>
    <lineage>
        <taxon>Eukaryota</taxon>
        <taxon>Viridiplantae</taxon>
        <taxon>Streptophyta</taxon>
        <taxon>Embryophyta</taxon>
        <taxon>Tracheophyta</taxon>
        <taxon>Spermatophyta</taxon>
        <taxon>Pinopsida</taxon>
        <taxon>Pinidae</taxon>
        <taxon>Conifers II</taxon>
        <taxon>Cupressales</taxon>
        <taxon>Taxaceae</taxon>
        <taxon>Taxus</taxon>
    </lineage>
</organism>
<evidence type="ECO:0000313" key="1">
    <source>
        <dbReference type="EMBL" id="KAH9312169.1"/>
    </source>
</evidence>
<comment type="caution">
    <text evidence="1">The sequence shown here is derived from an EMBL/GenBank/DDBJ whole genome shotgun (WGS) entry which is preliminary data.</text>
</comment>
<dbReference type="Proteomes" id="UP000824469">
    <property type="component" value="Unassembled WGS sequence"/>
</dbReference>
<evidence type="ECO:0000313" key="2">
    <source>
        <dbReference type="Proteomes" id="UP000824469"/>
    </source>
</evidence>